<feature type="region of interest" description="Disordered" evidence="1">
    <location>
        <begin position="23"/>
        <end position="42"/>
    </location>
</feature>
<reference evidence="2" key="1">
    <citation type="submission" date="2018-12" db="EMBL/GenBank/DDBJ databases">
        <title>Novel natural products biosynthetic potential of the class Ktedonobacteria.</title>
        <authorList>
            <person name="Zheng Y."/>
            <person name="Saitou A."/>
            <person name="Wang C.M."/>
            <person name="Toyoda A."/>
            <person name="Minakuchi Y."/>
            <person name="Sekiguchi Y."/>
            <person name="Ueda K."/>
            <person name="Takano H."/>
            <person name="Sakai Y."/>
            <person name="Yokota A."/>
            <person name="Yabe S."/>
        </authorList>
    </citation>
    <scope>NUCLEOTIDE SEQUENCE</scope>
    <source>
        <strain evidence="2">COM3</strain>
    </source>
</reference>
<sequence>MPVLLMMRPSHKQLVPRIPFFSSEPDEEDEESGCLGPYDDDGDLVFLP</sequence>
<evidence type="ECO:0000256" key="1">
    <source>
        <dbReference type="SAM" id="MobiDB-lite"/>
    </source>
</evidence>
<organism evidence="2">
    <name type="scientific">Thermosporothrix sp. COM3</name>
    <dbReference type="NCBI Taxonomy" id="2490863"/>
    <lineage>
        <taxon>Bacteria</taxon>
        <taxon>Bacillati</taxon>
        <taxon>Chloroflexota</taxon>
        <taxon>Ktedonobacteria</taxon>
        <taxon>Ktedonobacterales</taxon>
        <taxon>Thermosporotrichaceae</taxon>
        <taxon>Thermosporothrix</taxon>
    </lineage>
</organism>
<dbReference type="EMBL" id="AP019376">
    <property type="protein sequence ID" value="BBH90326.1"/>
    <property type="molecule type" value="Genomic_DNA"/>
</dbReference>
<name>A0A455SRT3_9CHLR</name>
<proteinExistence type="predicted"/>
<gene>
    <name evidence="2" type="ORF">KTC_50770</name>
</gene>
<accession>A0A455SRT3</accession>
<feature type="compositionally biased region" description="Acidic residues" evidence="1">
    <location>
        <begin position="24"/>
        <end position="42"/>
    </location>
</feature>
<protein>
    <submittedName>
        <fullName evidence="2">Uncharacterized protein</fullName>
    </submittedName>
</protein>
<dbReference type="AlphaFoldDB" id="A0A455SRT3"/>
<evidence type="ECO:0000313" key="2">
    <source>
        <dbReference type="EMBL" id="BBH90326.1"/>
    </source>
</evidence>